<evidence type="ECO:0000256" key="13">
    <source>
        <dbReference type="ARBA" id="ARBA00023242"/>
    </source>
</evidence>
<evidence type="ECO:0000256" key="15">
    <source>
        <dbReference type="ARBA" id="ARBA00069865"/>
    </source>
</evidence>
<dbReference type="InterPro" id="IPR009057">
    <property type="entry name" value="Homeodomain-like_sf"/>
</dbReference>
<feature type="region of interest" description="Disordered" evidence="17">
    <location>
        <begin position="1108"/>
        <end position="1131"/>
    </location>
</feature>
<keyword evidence="19" id="KW-1185">Reference proteome</keyword>
<feature type="compositionally biased region" description="Polar residues" evidence="17">
    <location>
        <begin position="1025"/>
        <end position="1039"/>
    </location>
</feature>
<feature type="region of interest" description="Disordered" evidence="17">
    <location>
        <begin position="1269"/>
        <end position="1294"/>
    </location>
</feature>
<keyword evidence="4" id="KW-0963">Cytoplasm</keyword>
<feature type="compositionally biased region" description="Polar residues" evidence="17">
    <location>
        <begin position="694"/>
        <end position="705"/>
    </location>
</feature>
<dbReference type="GO" id="GO:0005739">
    <property type="term" value="C:mitochondrion"/>
    <property type="evidence" value="ECO:0007669"/>
    <property type="project" value="UniProtKB-SubCell"/>
</dbReference>
<keyword evidence="8" id="KW-0007">Acetylation</keyword>
<evidence type="ECO:0000256" key="16">
    <source>
        <dbReference type="ARBA" id="ARBA00078515"/>
    </source>
</evidence>
<name>A0AAY4B8Q7_9TELE</name>
<dbReference type="CDD" id="cd12202">
    <property type="entry name" value="CASP8AP2"/>
    <property type="match status" value="1"/>
</dbReference>
<feature type="compositionally biased region" description="Low complexity" evidence="17">
    <location>
        <begin position="1270"/>
        <end position="1281"/>
    </location>
</feature>
<feature type="compositionally biased region" description="Basic and acidic residues" evidence="17">
    <location>
        <begin position="193"/>
        <end position="253"/>
    </location>
</feature>
<keyword evidence="6" id="KW-0597">Phosphoprotein</keyword>
<evidence type="ECO:0000256" key="9">
    <source>
        <dbReference type="ARBA" id="ARBA00023015"/>
    </source>
</evidence>
<evidence type="ECO:0000313" key="18">
    <source>
        <dbReference type="Ensembl" id="ENSDCDP00010017200.1"/>
    </source>
</evidence>
<feature type="compositionally biased region" description="Polar residues" evidence="17">
    <location>
        <begin position="395"/>
        <end position="412"/>
    </location>
</feature>
<gene>
    <name evidence="18" type="primary">CASP8AP2</name>
</gene>
<dbReference type="PANTHER" id="PTHR15489">
    <property type="entry name" value="CASPASE 8 ASSOCIATED PROTEIN 2"/>
    <property type="match status" value="1"/>
</dbReference>
<proteinExistence type="predicted"/>
<dbReference type="Ensembl" id="ENSDCDT00010018233.1">
    <property type="protein sequence ID" value="ENSDCDP00010017200.1"/>
    <property type="gene ID" value="ENSDCDG00010007884.1"/>
</dbReference>
<keyword evidence="7" id="KW-0053">Apoptosis</keyword>
<comment type="subcellular location">
    <subcellularLocation>
        <location evidence="3">Cytoplasm</location>
    </subcellularLocation>
    <subcellularLocation>
        <location evidence="1">Mitochondrion</location>
    </subcellularLocation>
    <subcellularLocation>
        <location evidence="2">Nucleus</location>
        <location evidence="2">PML body</location>
    </subcellularLocation>
</comment>
<feature type="region of interest" description="Disordered" evidence="17">
    <location>
        <begin position="658"/>
        <end position="779"/>
    </location>
</feature>
<dbReference type="InterPro" id="IPR049257">
    <property type="entry name" value="Gon4l/CASP8AP2_myb-like"/>
</dbReference>
<dbReference type="GO" id="GO:0036337">
    <property type="term" value="P:Fas signaling pathway"/>
    <property type="evidence" value="ECO:0007669"/>
    <property type="project" value="TreeGrafter"/>
</dbReference>
<feature type="compositionally biased region" description="Basic residues" evidence="17">
    <location>
        <begin position="670"/>
        <end position="684"/>
    </location>
</feature>
<evidence type="ECO:0000313" key="19">
    <source>
        <dbReference type="Proteomes" id="UP000694580"/>
    </source>
</evidence>
<evidence type="ECO:0000256" key="2">
    <source>
        <dbReference type="ARBA" id="ARBA00004322"/>
    </source>
</evidence>
<keyword evidence="13" id="KW-0539">Nucleus</keyword>
<dbReference type="GO" id="GO:0003714">
    <property type="term" value="F:transcription corepressor activity"/>
    <property type="evidence" value="ECO:0007669"/>
    <property type="project" value="TreeGrafter"/>
</dbReference>
<organism evidence="18 19">
    <name type="scientific">Denticeps clupeoides</name>
    <name type="common">denticle herring</name>
    <dbReference type="NCBI Taxonomy" id="299321"/>
    <lineage>
        <taxon>Eukaryota</taxon>
        <taxon>Metazoa</taxon>
        <taxon>Chordata</taxon>
        <taxon>Craniata</taxon>
        <taxon>Vertebrata</taxon>
        <taxon>Euteleostomi</taxon>
        <taxon>Actinopterygii</taxon>
        <taxon>Neopterygii</taxon>
        <taxon>Teleostei</taxon>
        <taxon>Clupei</taxon>
        <taxon>Clupeiformes</taxon>
        <taxon>Denticipitoidei</taxon>
        <taxon>Denticipitidae</taxon>
        <taxon>Denticeps</taxon>
    </lineage>
</organism>
<feature type="region of interest" description="Disordered" evidence="17">
    <location>
        <begin position="137"/>
        <end position="460"/>
    </location>
</feature>
<dbReference type="FunFam" id="1.10.10.60:FF:000265">
    <property type="entry name" value="CASP8-associated protein 2 isoform X1"/>
    <property type="match status" value="1"/>
</dbReference>
<feature type="region of interest" description="Disordered" evidence="17">
    <location>
        <begin position="945"/>
        <end position="1053"/>
    </location>
</feature>
<evidence type="ECO:0000256" key="17">
    <source>
        <dbReference type="SAM" id="MobiDB-lite"/>
    </source>
</evidence>
<evidence type="ECO:0000256" key="5">
    <source>
        <dbReference type="ARBA" id="ARBA00022491"/>
    </source>
</evidence>
<reference evidence="18 19" key="1">
    <citation type="submission" date="2020-06" db="EMBL/GenBank/DDBJ databases">
        <authorList>
            <consortium name="Wellcome Sanger Institute Data Sharing"/>
        </authorList>
    </citation>
    <scope>NUCLEOTIDE SEQUENCE [LARGE SCALE GENOMIC DNA]</scope>
</reference>
<evidence type="ECO:0000256" key="12">
    <source>
        <dbReference type="ARBA" id="ARBA00023163"/>
    </source>
</evidence>
<accession>A0AAY4B8Q7</accession>
<feature type="compositionally biased region" description="Low complexity" evidence="17">
    <location>
        <begin position="1379"/>
        <end position="1397"/>
    </location>
</feature>
<keyword evidence="11" id="KW-0010">Activator</keyword>
<feature type="compositionally biased region" description="Basic and acidic residues" evidence="17">
    <location>
        <begin position="332"/>
        <end position="349"/>
    </location>
</feature>
<keyword evidence="9" id="KW-0805">Transcription regulation</keyword>
<dbReference type="RefSeq" id="XP_028858648.1">
    <property type="nucleotide sequence ID" value="XM_029002815.1"/>
</dbReference>
<dbReference type="Gene3D" id="1.10.10.60">
    <property type="entry name" value="Homeodomain-like"/>
    <property type="match status" value="1"/>
</dbReference>
<dbReference type="InterPro" id="IPR039674">
    <property type="entry name" value="FLASH"/>
</dbReference>
<keyword evidence="10" id="KW-0496">Mitochondrion</keyword>
<evidence type="ECO:0000256" key="7">
    <source>
        <dbReference type="ARBA" id="ARBA00022703"/>
    </source>
</evidence>
<dbReference type="Pfam" id="PF21227">
    <property type="entry name" value="Myb_DNA-binding_7"/>
    <property type="match status" value="1"/>
</dbReference>
<feature type="compositionally biased region" description="Basic and acidic residues" evidence="17">
    <location>
        <begin position="365"/>
        <end position="376"/>
    </location>
</feature>
<feature type="compositionally biased region" description="Acidic residues" evidence="17">
    <location>
        <begin position="730"/>
        <end position="748"/>
    </location>
</feature>
<reference evidence="18" key="2">
    <citation type="submission" date="2025-08" db="UniProtKB">
        <authorList>
            <consortium name="Ensembl"/>
        </authorList>
    </citation>
    <scope>IDENTIFICATION</scope>
</reference>
<feature type="region of interest" description="Disordered" evidence="17">
    <location>
        <begin position="1422"/>
        <end position="1501"/>
    </location>
</feature>
<feature type="compositionally biased region" description="Basic and acidic residues" evidence="17">
    <location>
        <begin position="150"/>
        <end position="170"/>
    </location>
</feature>
<reference evidence="18" key="3">
    <citation type="submission" date="2025-09" db="UniProtKB">
        <authorList>
            <consortium name="Ensembl"/>
        </authorList>
    </citation>
    <scope>IDENTIFICATION</scope>
</reference>
<evidence type="ECO:0000256" key="3">
    <source>
        <dbReference type="ARBA" id="ARBA00004496"/>
    </source>
</evidence>
<dbReference type="GeneID" id="114803318"/>
<feature type="compositionally biased region" description="Basic and acidic residues" evidence="17">
    <location>
        <begin position="1446"/>
        <end position="1465"/>
    </location>
</feature>
<feature type="region of interest" description="Disordered" evidence="17">
    <location>
        <begin position="492"/>
        <end position="644"/>
    </location>
</feature>
<dbReference type="SUPFAM" id="SSF46689">
    <property type="entry name" value="Homeodomain-like"/>
    <property type="match status" value="1"/>
</dbReference>
<evidence type="ECO:0000256" key="10">
    <source>
        <dbReference type="ARBA" id="ARBA00023128"/>
    </source>
</evidence>
<evidence type="ECO:0000256" key="11">
    <source>
        <dbReference type="ARBA" id="ARBA00023159"/>
    </source>
</evidence>
<evidence type="ECO:0000256" key="8">
    <source>
        <dbReference type="ARBA" id="ARBA00022990"/>
    </source>
</evidence>
<protein>
    <recommendedName>
        <fullName evidence="15">CASP8-associated protein 2</fullName>
    </recommendedName>
    <alternativeName>
        <fullName evidence="16">FLICE-associated huge protein</fullName>
    </alternativeName>
</protein>
<feature type="compositionally biased region" description="Basic and acidic residues" evidence="17">
    <location>
        <begin position="267"/>
        <end position="314"/>
    </location>
</feature>
<keyword evidence="14" id="KW-0131">Cell cycle</keyword>
<evidence type="ECO:0000256" key="6">
    <source>
        <dbReference type="ARBA" id="ARBA00022553"/>
    </source>
</evidence>
<evidence type="ECO:0000256" key="1">
    <source>
        <dbReference type="ARBA" id="ARBA00004173"/>
    </source>
</evidence>
<dbReference type="PANTHER" id="PTHR15489:SF2">
    <property type="entry name" value="CASP8-ASSOCIATED PROTEIN 2"/>
    <property type="match status" value="1"/>
</dbReference>
<dbReference type="GO" id="GO:0008625">
    <property type="term" value="P:extrinsic apoptotic signaling pathway via death domain receptors"/>
    <property type="evidence" value="ECO:0007669"/>
    <property type="project" value="TreeGrafter"/>
</dbReference>
<keyword evidence="5" id="KW-0678">Repressor</keyword>
<evidence type="ECO:0000256" key="14">
    <source>
        <dbReference type="ARBA" id="ARBA00023306"/>
    </source>
</evidence>
<dbReference type="GO" id="GO:0016605">
    <property type="term" value="C:PML body"/>
    <property type="evidence" value="ECO:0007669"/>
    <property type="project" value="UniProtKB-SubCell"/>
</dbReference>
<dbReference type="GeneTree" id="ENSGT00620000088063"/>
<feature type="region of interest" description="Disordered" evidence="17">
    <location>
        <begin position="1324"/>
        <end position="1401"/>
    </location>
</feature>
<keyword evidence="12" id="KW-0804">Transcription</keyword>
<dbReference type="Proteomes" id="UP000694580">
    <property type="component" value="Chromosome 14"/>
</dbReference>
<evidence type="ECO:0000256" key="4">
    <source>
        <dbReference type="ARBA" id="ARBA00022490"/>
    </source>
</evidence>
<feature type="compositionally biased region" description="Basic and acidic residues" evidence="17">
    <location>
        <begin position="945"/>
        <end position="965"/>
    </location>
</feature>
<sequence length="1569" mass="170594">MEEDVLDTLYGDFEPAGTHAGCNEDSVDIYSGLSPNGMEISARNGTFASPKKSCGESMDLYEQLLTEEQQEKEASYNELRQNFSTVQNQLQELMQKMHHVEAQNTSLQAENTRLKKNICSLLKTAQSEIVRKDEEIQRLSQRGKWGSCGPRERSWVGRGADEAAKTRSAETSDPSNAAEKSGDASGRTAESSPSRDRRRTEEKRREHESRSQGESRRREREHRKDGERRPSGKEAGRQAERDKPEDRKPRDSDAGEGGRGSSGRHGRPYDRWPSKTDHGKEGDRRCRRPTERPEKSTARDRKSVSGADSRDEGRPSSGSTGGRCHDKNKRSKGPEASRAEEKSGKKDKMGSPVGLGQDKSVLPQNRKDDKNSKRDEDEPQEAPVEEGGPADATEDSSPNRKLSFMETLNLTLSPVKKPAQLAEAQEQDDGRTEEAGELEEDPPERAGGEDGESEVVAGEAAKVASCDEGVACALPASLTDASTCNGHVRVDAPSSNWTNEPGPEDADSGTAVLDAGEPGACHEDGQKFVIGGSGLEAPPSGASAAVQVSRESVSIHSVSSTVNIDAGSLSGEKSPATPRGPAEGALPDTPKVSSTSRKESETPDKVSPARAEPAAGHSDLEPDSTENAEPRGEPSGSVAVAHDEDSMTLTLKSISLIPDAISPLTSPVRPVKRSHLPLKGKQAHVKSLSKDFSRTSLTAGTSSVLDVNKENKKPDSPPPLVAQCTLPSSTEEDELEDGEIVSENDEGELLCSSKSPKNPKESEMPAVANTERSPRSPRLAKKAAQLRARDAQKPMISKQSPSSKRRFKIVLPPDHKNSLRSTEEVMDMFKTIRFQLRKKYMKLHKSFPKKCFSSIIEMSQLSFTDLVNNANLSKMCPQSEDLKDKLNKIISSVMKKISNNGIVNRIFEQQSHCLKQKLWNFVDGQFDFLFKEIKAALASACKPLKDRPKGKEAKEDTREENEVRKLQGKPPLTTTSETNKVKGASPLDARLESASPVRSSPFRTGLGSRGKDITLSVENPDEESSAVTNQSLASSSSEVTPMEGFAPSLGSPFRPARRLSHGSILDKSDFELLTEQQTSSLTFNLVTDSQMGEIFKCLLQGSDLLDSSISVGEQPSRPPGTPRKQLPDGGTLTGMLTPSKFGTPSKVITTWISPFKLTSPNGKVQVTLNPALLDESCLMEVPSSHVPKGPPMLVGESPLKSAYSILAEDLAVSLTIPSPLKSEGHLSFLCPVNGGDLLATPDSVISAHYSEDALLSEEDASEQDIHLALDSDNSSSGSSAGKRWGDQEPPAFQFNPHLPMQAVVTERSNDHFIVKIRHTSPSAAINLSDSPTAGWRENSGSSGHLDVLNNAKGHSRTEKNGFLCRTPQRRVDEPETCQSAMGSSAASSKDDGALSSSPESQILPELPSEADVHVQHVEAASQVEEPCVKPAEHATPNNQTRKRKKSSSEPEKAKRAKSEVAEEQRRKRKHKKQPKSREEKHSKLKSHAASPQTSPGLSAKNVIRKRGEVVVTWTRDEDRDILVELKTKGSSSQTFSALSEKLKKSPSQIAERFSQLMKLFKKKEKMESS</sequence>
<feature type="compositionally biased region" description="Low complexity" evidence="17">
    <location>
        <begin position="548"/>
        <end position="562"/>
    </location>
</feature>